<evidence type="ECO:0000313" key="2">
    <source>
        <dbReference type="EMBL" id="WEK35275.1"/>
    </source>
</evidence>
<evidence type="ECO:0000259" key="1">
    <source>
        <dbReference type="SMART" id="SM01321"/>
    </source>
</evidence>
<dbReference type="PANTHER" id="PTHR33360">
    <property type="entry name" value="TRANSPOSASE FOR INSERTION SEQUENCE ELEMENT IS200"/>
    <property type="match status" value="1"/>
</dbReference>
<dbReference type="Gene3D" id="3.30.70.1290">
    <property type="entry name" value="Transposase IS200-like"/>
    <property type="match status" value="1"/>
</dbReference>
<dbReference type="GO" id="GO:0006313">
    <property type="term" value="P:DNA transposition"/>
    <property type="evidence" value="ECO:0007669"/>
    <property type="project" value="InterPro"/>
</dbReference>
<dbReference type="GO" id="GO:0003677">
    <property type="term" value="F:DNA binding"/>
    <property type="evidence" value="ECO:0007669"/>
    <property type="project" value="InterPro"/>
</dbReference>
<dbReference type="SMART" id="SM01321">
    <property type="entry name" value="Y1_Tnp"/>
    <property type="match status" value="1"/>
</dbReference>
<dbReference type="InterPro" id="IPR036515">
    <property type="entry name" value="Transposase_17_sf"/>
</dbReference>
<gene>
    <name evidence="2" type="primary">tnpA</name>
    <name evidence="2" type="ORF">P0Y53_22520</name>
</gene>
<dbReference type="Proteomes" id="UP001220610">
    <property type="component" value="Chromosome"/>
</dbReference>
<evidence type="ECO:0000313" key="3">
    <source>
        <dbReference type="Proteomes" id="UP001220610"/>
    </source>
</evidence>
<dbReference type="NCBIfam" id="NF033573">
    <property type="entry name" value="transpos_IS200"/>
    <property type="match status" value="1"/>
</dbReference>
<protein>
    <submittedName>
        <fullName evidence="2">IS200/IS605 family transposase</fullName>
    </submittedName>
</protein>
<dbReference type="InterPro" id="IPR002686">
    <property type="entry name" value="Transposase_17"/>
</dbReference>
<feature type="domain" description="Transposase IS200-like" evidence="1">
    <location>
        <begin position="8"/>
        <end position="121"/>
    </location>
</feature>
<dbReference type="Pfam" id="PF01797">
    <property type="entry name" value="Y1_Tnp"/>
    <property type="match status" value="1"/>
</dbReference>
<dbReference type="GO" id="GO:0004803">
    <property type="term" value="F:transposase activity"/>
    <property type="evidence" value="ECO:0007669"/>
    <property type="project" value="InterPro"/>
</dbReference>
<reference evidence="2" key="1">
    <citation type="submission" date="2023-03" db="EMBL/GenBank/DDBJ databases">
        <title>Andean soil-derived lignocellulolytic bacterial consortium as a source of novel taxa and putative plastic-active enzymes.</title>
        <authorList>
            <person name="Diaz-Garcia L."/>
            <person name="Chuvochina M."/>
            <person name="Feuerriegel G."/>
            <person name="Bunk B."/>
            <person name="Sproer C."/>
            <person name="Streit W.R."/>
            <person name="Rodriguez L.M."/>
            <person name="Overmann J."/>
            <person name="Jimenez D.J."/>
        </authorList>
    </citation>
    <scope>NUCLEOTIDE SEQUENCE</scope>
    <source>
        <strain evidence="2">MAG 7</strain>
    </source>
</reference>
<name>A0AAJ5WR82_9BACT</name>
<dbReference type="AlphaFoldDB" id="A0AAJ5WR82"/>
<accession>A0AAJ5WR82</accession>
<dbReference type="EMBL" id="CP119311">
    <property type="protein sequence ID" value="WEK35275.1"/>
    <property type="molecule type" value="Genomic_DNA"/>
</dbReference>
<dbReference type="SUPFAM" id="SSF143422">
    <property type="entry name" value="Transposase IS200-like"/>
    <property type="match status" value="1"/>
</dbReference>
<organism evidence="2 3">
    <name type="scientific">Candidatus Pseudobacter hemicellulosilyticus</name>
    <dbReference type="NCBI Taxonomy" id="3121375"/>
    <lineage>
        <taxon>Bacteria</taxon>
        <taxon>Pseudomonadati</taxon>
        <taxon>Bacteroidota</taxon>
        <taxon>Chitinophagia</taxon>
        <taxon>Chitinophagales</taxon>
        <taxon>Chitinophagaceae</taxon>
        <taxon>Pseudobacter</taxon>
    </lineage>
</organism>
<dbReference type="PANTHER" id="PTHR33360:SF2">
    <property type="entry name" value="TRANSPOSASE FOR INSERTION SEQUENCE ELEMENT IS200"/>
    <property type="match status" value="1"/>
</dbReference>
<sequence length="142" mass="16390">MLANANKVYLFVHIIWTVKDRQPLLSKPIRMVLFTHLQKHSEAKGIKILSVNGVEDHVHCLVQLHPTQNLSQLVKTLKADAEQWVNDTRLLSTMLEWENGFAAYSVSPSSYKQVADFIQKQEEHHKTKTLESELEVFDKVQL</sequence>
<proteinExistence type="predicted"/>